<dbReference type="EMBL" id="FSRU01000001">
    <property type="protein sequence ID" value="SIO09057.1"/>
    <property type="molecule type" value="Genomic_DNA"/>
</dbReference>
<reference evidence="6 7" key="1">
    <citation type="submission" date="2016-11" db="EMBL/GenBank/DDBJ databases">
        <authorList>
            <person name="Jaros S."/>
            <person name="Januszkiewicz K."/>
            <person name="Wedrychowicz H."/>
        </authorList>
    </citation>
    <scope>NUCLEOTIDE SEQUENCE [LARGE SCALE GENOMIC DNA]</scope>
    <source>
        <strain evidence="6 7">GAS95</strain>
    </source>
</reference>
<keyword evidence="1" id="KW-0805">Transcription regulation</keyword>
<name>A0A1N6GNH6_9BURK</name>
<dbReference type="InterPro" id="IPR001647">
    <property type="entry name" value="HTH_TetR"/>
</dbReference>
<dbReference type="Proteomes" id="UP000185151">
    <property type="component" value="Unassembled WGS sequence"/>
</dbReference>
<evidence type="ECO:0000256" key="3">
    <source>
        <dbReference type="ARBA" id="ARBA00023163"/>
    </source>
</evidence>
<dbReference type="GO" id="GO:0003677">
    <property type="term" value="F:DNA binding"/>
    <property type="evidence" value="ECO:0007669"/>
    <property type="project" value="UniProtKB-UniRule"/>
</dbReference>
<evidence type="ECO:0000256" key="4">
    <source>
        <dbReference type="PROSITE-ProRule" id="PRU00335"/>
    </source>
</evidence>
<feature type="domain" description="HTH tetR-type" evidence="5">
    <location>
        <begin position="2"/>
        <end position="62"/>
    </location>
</feature>
<dbReference type="PANTHER" id="PTHR47506:SF6">
    <property type="entry name" value="HTH-TYPE TRANSCRIPTIONAL REPRESSOR NEMR"/>
    <property type="match status" value="1"/>
</dbReference>
<dbReference type="InterPro" id="IPR036271">
    <property type="entry name" value="Tet_transcr_reg_TetR-rel_C_sf"/>
</dbReference>
<dbReference type="InterPro" id="IPR009057">
    <property type="entry name" value="Homeodomain-like_sf"/>
</dbReference>
<dbReference type="SUPFAM" id="SSF48498">
    <property type="entry name" value="Tetracyclin repressor-like, C-terminal domain"/>
    <property type="match status" value="1"/>
</dbReference>
<dbReference type="OrthoDB" id="116240at2"/>
<dbReference type="SUPFAM" id="SSF46689">
    <property type="entry name" value="Homeodomain-like"/>
    <property type="match status" value="1"/>
</dbReference>
<dbReference type="PANTHER" id="PTHR47506">
    <property type="entry name" value="TRANSCRIPTIONAL REGULATORY PROTEIN"/>
    <property type="match status" value="1"/>
</dbReference>
<evidence type="ECO:0000313" key="7">
    <source>
        <dbReference type="Proteomes" id="UP000185151"/>
    </source>
</evidence>
<dbReference type="AlphaFoldDB" id="A0A1N6GNH6"/>
<dbReference type="PRINTS" id="PR00455">
    <property type="entry name" value="HTHTETR"/>
</dbReference>
<keyword evidence="7" id="KW-1185">Reference proteome</keyword>
<keyword evidence="3" id="KW-0804">Transcription</keyword>
<gene>
    <name evidence="6" type="ORF">SAMN05444165_0872</name>
</gene>
<evidence type="ECO:0000313" key="6">
    <source>
        <dbReference type="EMBL" id="SIO09057.1"/>
    </source>
</evidence>
<dbReference type="PROSITE" id="PS50977">
    <property type="entry name" value="HTH_TETR_2"/>
    <property type="match status" value="1"/>
</dbReference>
<feature type="DNA-binding region" description="H-T-H motif" evidence="4">
    <location>
        <begin position="25"/>
        <end position="44"/>
    </location>
</feature>
<evidence type="ECO:0000256" key="1">
    <source>
        <dbReference type="ARBA" id="ARBA00023015"/>
    </source>
</evidence>
<protein>
    <submittedName>
        <fullName evidence="6">Transcriptional regulator, TetR family</fullName>
    </submittedName>
</protein>
<dbReference type="Pfam" id="PF00440">
    <property type="entry name" value="TetR_N"/>
    <property type="match status" value="1"/>
</dbReference>
<dbReference type="RefSeq" id="WP_074294387.1">
    <property type="nucleotide sequence ID" value="NZ_FSRU01000001.1"/>
</dbReference>
<evidence type="ECO:0000259" key="5">
    <source>
        <dbReference type="PROSITE" id="PS50977"/>
    </source>
</evidence>
<organism evidence="6 7">
    <name type="scientific">Paraburkholderia phenazinium</name>
    <dbReference type="NCBI Taxonomy" id="60549"/>
    <lineage>
        <taxon>Bacteria</taxon>
        <taxon>Pseudomonadati</taxon>
        <taxon>Pseudomonadota</taxon>
        <taxon>Betaproteobacteria</taxon>
        <taxon>Burkholderiales</taxon>
        <taxon>Burkholderiaceae</taxon>
        <taxon>Paraburkholderia</taxon>
    </lineage>
</organism>
<sequence length="192" mass="21674">MTAKKQDIVRTATRLFSMDGYHAVGMDRIIEESGVAKMTMYRHFPSKVDLVSEVLAQRMQQSLASLTDAVNKKSDPMDKIREVFAWHERWFKTRDFTGCMFTGAFSEFRSQPGEIMRITIAQKTGLRLFIKNLLLDIARRPAAELMARQMVMLLDGAILSAMAGDRKTAASEAWDAAERLIATESKPVAPLR</sequence>
<proteinExistence type="predicted"/>
<accession>A0A1N6GNH6</accession>
<evidence type="ECO:0000256" key="2">
    <source>
        <dbReference type="ARBA" id="ARBA00023125"/>
    </source>
</evidence>
<keyword evidence="2 4" id="KW-0238">DNA-binding</keyword>
<dbReference type="Gene3D" id="1.10.357.10">
    <property type="entry name" value="Tetracycline Repressor, domain 2"/>
    <property type="match status" value="1"/>
</dbReference>